<accession>A0A2U1K933</accession>
<dbReference type="EMBL" id="PKPP01031797">
    <property type="protein sequence ID" value="PWA18339.1"/>
    <property type="molecule type" value="Genomic_DNA"/>
</dbReference>
<name>A0A2U1K933_ARTAN</name>
<evidence type="ECO:0000259" key="4">
    <source>
        <dbReference type="SMART" id="SM00043"/>
    </source>
</evidence>
<dbReference type="STRING" id="35608.A0A2U1K933"/>
<reference evidence="5 6" key="1">
    <citation type="journal article" date="2018" name="Mol. Plant">
        <title>The genome of Artemisia annua provides insight into the evolution of Asteraceae family and artemisinin biosynthesis.</title>
        <authorList>
            <person name="Shen Q."/>
            <person name="Zhang L."/>
            <person name="Liao Z."/>
            <person name="Wang S."/>
            <person name="Yan T."/>
            <person name="Shi P."/>
            <person name="Liu M."/>
            <person name="Fu X."/>
            <person name="Pan Q."/>
            <person name="Wang Y."/>
            <person name="Lv Z."/>
            <person name="Lu X."/>
            <person name="Zhang F."/>
            <person name="Jiang W."/>
            <person name="Ma Y."/>
            <person name="Chen M."/>
            <person name="Hao X."/>
            <person name="Li L."/>
            <person name="Tang Y."/>
            <person name="Lv G."/>
            <person name="Zhou Y."/>
            <person name="Sun X."/>
            <person name="Brodelius P.E."/>
            <person name="Rose J.K.C."/>
            <person name="Tang K."/>
        </authorList>
    </citation>
    <scope>NUCLEOTIDE SEQUENCE [LARGE SCALE GENOMIC DNA]</scope>
    <source>
        <strain evidence="6">cv. Huhao1</strain>
        <tissue evidence="5">Leaf</tissue>
    </source>
</reference>
<dbReference type="AlphaFoldDB" id="A0A2U1K933"/>
<proteinExistence type="inferred from homology"/>
<dbReference type="GO" id="GO:0004869">
    <property type="term" value="F:cysteine-type endopeptidase inhibitor activity"/>
    <property type="evidence" value="ECO:0007669"/>
    <property type="project" value="UniProtKB-KW"/>
</dbReference>
<keyword evidence="2 3" id="KW-0789">Thiol protease inhibitor</keyword>
<sequence>MATVGGVSEPKGVENNLEIDSLAQFAVDEHNKKQNSLLEFKRVISRKEQVVAGTLHFITLEAHHGGEKKTYEAKVWVKPWMNFKELQAFELVDAATSA</sequence>
<dbReference type="SUPFAM" id="SSF54403">
    <property type="entry name" value="Cystatin/monellin"/>
    <property type="match status" value="1"/>
</dbReference>
<dbReference type="CDD" id="cd00042">
    <property type="entry name" value="CY"/>
    <property type="match status" value="1"/>
</dbReference>
<evidence type="ECO:0000256" key="1">
    <source>
        <dbReference type="ARBA" id="ARBA00022690"/>
    </source>
</evidence>
<evidence type="ECO:0000256" key="2">
    <source>
        <dbReference type="ARBA" id="ARBA00022704"/>
    </source>
</evidence>
<comment type="caution">
    <text evidence="5">The sequence shown here is derived from an EMBL/GenBank/DDBJ whole genome shotgun (WGS) entry which is preliminary data.</text>
</comment>
<evidence type="ECO:0000313" key="6">
    <source>
        <dbReference type="Proteomes" id="UP000245207"/>
    </source>
</evidence>
<feature type="domain" description="Cystatin" evidence="4">
    <location>
        <begin position="2"/>
        <end position="92"/>
    </location>
</feature>
<dbReference type="PANTHER" id="PTHR11413:SF116">
    <property type="entry name" value="MULTICYSTATIN"/>
    <property type="match status" value="1"/>
</dbReference>
<dbReference type="Proteomes" id="UP000245207">
    <property type="component" value="Unassembled WGS sequence"/>
</dbReference>
<gene>
    <name evidence="5" type="ORF">CTI12_AA630090</name>
</gene>
<organism evidence="5 6">
    <name type="scientific">Artemisia annua</name>
    <name type="common">Sweet wormwood</name>
    <dbReference type="NCBI Taxonomy" id="35608"/>
    <lineage>
        <taxon>Eukaryota</taxon>
        <taxon>Viridiplantae</taxon>
        <taxon>Streptophyta</taxon>
        <taxon>Embryophyta</taxon>
        <taxon>Tracheophyta</taxon>
        <taxon>Spermatophyta</taxon>
        <taxon>Magnoliopsida</taxon>
        <taxon>eudicotyledons</taxon>
        <taxon>Gunneridae</taxon>
        <taxon>Pentapetalae</taxon>
        <taxon>asterids</taxon>
        <taxon>campanulids</taxon>
        <taxon>Asterales</taxon>
        <taxon>Asteraceae</taxon>
        <taxon>Asteroideae</taxon>
        <taxon>Anthemideae</taxon>
        <taxon>Artemisiinae</taxon>
        <taxon>Artemisia</taxon>
    </lineage>
</organism>
<dbReference type="Pfam" id="PF16845">
    <property type="entry name" value="SQAPI"/>
    <property type="match status" value="1"/>
</dbReference>
<dbReference type="SMART" id="SM00043">
    <property type="entry name" value="CY"/>
    <property type="match status" value="1"/>
</dbReference>
<dbReference type="InterPro" id="IPR027214">
    <property type="entry name" value="Cystatin"/>
</dbReference>
<keyword evidence="6" id="KW-1185">Reference proteome</keyword>
<dbReference type="InterPro" id="IPR000010">
    <property type="entry name" value="Cystatin_dom"/>
</dbReference>
<keyword evidence="1 3" id="KW-0646">Protease inhibitor</keyword>
<evidence type="ECO:0000313" key="5">
    <source>
        <dbReference type="EMBL" id="PWA18339.1"/>
    </source>
</evidence>
<dbReference type="OrthoDB" id="1908104at2759"/>
<dbReference type="InterPro" id="IPR018073">
    <property type="entry name" value="Prot_inh_cystat_CS"/>
</dbReference>
<protein>
    <recommendedName>
        <fullName evidence="3">Cysteine proteinase inhibitor</fullName>
    </recommendedName>
</protein>
<dbReference type="InterPro" id="IPR046350">
    <property type="entry name" value="Cystatin_sf"/>
</dbReference>
<dbReference type="Gene3D" id="3.10.450.10">
    <property type="match status" value="1"/>
</dbReference>
<comment type="similarity">
    <text evidence="3">Belongs to the cystatin family. Phytocystatin subfamily.</text>
</comment>
<dbReference type="PROSITE" id="PS00287">
    <property type="entry name" value="CYSTATIN"/>
    <property type="match status" value="1"/>
</dbReference>
<evidence type="ECO:0000256" key="3">
    <source>
        <dbReference type="RuleBase" id="RU362130"/>
    </source>
</evidence>
<dbReference type="PANTHER" id="PTHR11413">
    <property type="entry name" value="CYSTATIN FAMILY MEMBER"/>
    <property type="match status" value="1"/>
</dbReference>